<evidence type="ECO:0000256" key="1">
    <source>
        <dbReference type="SAM" id="Phobius"/>
    </source>
</evidence>
<keyword evidence="3" id="KW-1185">Reference proteome</keyword>
<dbReference type="RefSeq" id="WP_058183397.1">
    <property type="nucleotide sequence ID" value="NZ_LMTZ01000037.1"/>
</dbReference>
<evidence type="ECO:0000313" key="3">
    <source>
        <dbReference type="Proteomes" id="UP000053372"/>
    </source>
</evidence>
<dbReference type="AlphaFoldDB" id="A0A0V7ZWK4"/>
<proteinExistence type="predicted"/>
<keyword evidence="1" id="KW-0472">Membrane</keyword>
<evidence type="ECO:0000313" key="2">
    <source>
        <dbReference type="EMBL" id="KST69012.1"/>
    </source>
</evidence>
<accession>A0A0V7ZWK4</accession>
<protein>
    <submittedName>
        <fullName evidence="2">Uncharacterized protein</fullName>
    </submittedName>
</protein>
<sequence>MRMQTSVPAQKVTVATAAAAIVQLSVGISEVYLNKPVPTAISGPITTLVVFIAGYITQPAKRDQIKIQSDSHDGMQ</sequence>
<keyword evidence="1" id="KW-0812">Transmembrane</keyword>
<dbReference type="Proteomes" id="UP000053372">
    <property type="component" value="Unassembled WGS sequence"/>
</dbReference>
<comment type="caution">
    <text evidence="2">The sequence shown here is derived from an EMBL/GenBank/DDBJ whole genome shotgun (WGS) entry which is preliminary data.</text>
</comment>
<reference evidence="2 3" key="1">
    <citation type="journal article" date="2015" name="Genome Announc.">
        <title>Draft Genome of the Euendolithic (true boring) Cyanobacterium Mastigocoleus testarum strain BC008.</title>
        <authorList>
            <person name="Guida B.S."/>
            <person name="Garcia-Pichel F."/>
        </authorList>
    </citation>
    <scope>NUCLEOTIDE SEQUENCE [LARGE SCALE GENOMIC DNA]</scope>
    <source>
        <strain evidence="2 3">BC008</strain>
    </source>
</reference>
<feature type="transmembrane region" description="Helical" evidence="1">
    <location>
        <begin position="37"/>
        <end position="56"/>
    </location>
</feature>
<dbReference type="EMBL" id="LMTZ01000037">
    <property type="protein sequence ID" value="KST69012.1"/>
    <property type="molecule type" value="Genomic_DNA"/>
</dbReference>
<name>A0A0V7ZWK4_9CYAN</name>
<keyword evidence="1" id="KW-1133">Transmembrane helix</keyword>
<organism evidence="2 3">
    <name type="scientific">Mastigocoleus testarum BC008</name>
    <dbReference type="NCBI Taxonomy" id="371196"/>
    <lineage>
        <taxon>Bacteria</taxon>
        <taxon>Bacillati</taxon>
        <taxon>Cyanobacteriota</taxon>
        <taxon>Cyanophyceae</taxon>
        <taxon>Nostocales</taxon>
        <taxon>Hapalosiphonaceae</taxon>
        <taxon>Mastigocoleus</taxon>
    </lineage>
</organism>
<gene>
    <name evidence="2" type="ORF">BC008_02800</name>
</gene>